<gene>
    <name evidence="2" type="ORF">ALC53_05246</name>
</gene>
<feature type="region of interest" description="Disordered" evidence="1">
    <location>
        <begin position="75"/>
        <end position="149"/>
    </location>
</feature>
<dbReference type="AlphaFoldDB" id="A0A195BI09"/>
<organism evidence="2 3">
    <name type="scientific">Atta colombica</name>
    <dbReference type="NCBI Taxonomy" id="520822"/>
    <lineage>
        <taxon>Eukaryota</taxon>
        <taxon>Metazoa</taxon>
        <taxon>Ecdysozoa</taxon>
        <taxon>Arthropoda</taxon>
        <taxon>Hexapoda</taxon>
        <taxon>Insecta</taxon>
        <taxon>Pterygota</taxon>
        <taxon>Neoptera</taxon>
        <taxon>Endopterygota</taxon>
        <taxon>Hymenoptera</taxon>
        <taxon>Apocrita</taxon>
        <taxon>Aculeata</taxon>
        <taxon>Formicoidea</taxon>
        <taxon>Formicidae</taxon>
        <taxon>Myrmicinae</taxon>
        <taxon>Atta</taxon>
    </lineage>
</organism>
<reference evidence="2 3" key="1">
    <citation type="submission" date="2015-09" db="EMBL/GenBank/DDBJ databases">
        <title>Atta colombica WGS genome.</title>
        <authorList>
            <person name="Nygaard S."/>
            <person name="Hu H."/>
            <person name="Boomsma J."/>
            <person name="Zhang G."/>
        </authorList>
    </citation>
    <scope>NUCLEOTIDE SEQUENCE [LARGE SCALE GENOMIC DNA]</scope>
    <source>
        <strain evidence="2">Treedump-2</strain>
        <tissue evidence="2">Whole body</tissue>
    </source>
</reference>
<feature type="compositionally biased region" description="Low complexity" evidence="1">
    <location>
        <begin position="115"/>
        <end position="129"/>
    </location>
</feature>
<dbReference type="Proteomes" id="UP000078540">
    <property type="component" value="Unassembled WGS sequence"/>
</dbReference>
<feature type="compositionally biased region" description="Acidic residues" evidence="1">
    <location>
        <begin position="79"/>
        <end position="110"/>
    </location>
</feature>
<proteinExistence type="predicted"/>
<sequence>MSQRIREPLQVIDANLEFGRDLNLIISSIQLERYTGTPVRGGRVRFVDARPRSAGLENSNIEVIGEKWLGMRKWRAPRDDDDDDNDDNDDNGDEDDDDADSDDEVDEDDVHDAPFRPSFLPSFLPFCEGQRGGKTRRRQERRANQRGRPLAVSSCGILSAKCSYPGDSARG</sequence>
<accession>A0A195BI09</accession>
<evidence type="ECO:0000313" key="3">
    <source>
        <dbReference type="Proteomes" id="UP000078540"/>
    </source>
</evidence>
<evidence type="ECO:0000256" key="1">
    <source>
        <dbReference type="SAM" id="MobiDB-lite"/>
    </source>
</evidence>
<keyword evidence="3" id="KW-1185">Reference proteome</keyword>
<evidence type="ECO:0000313" key="2">
    <source>
        <dbReference type="EMBL" id="KYM84460.1"/>
    </source>
</evidence>
<protein>
    <submittedName>
        <fullName evidence="2">Uncharacterized protein</fullName>
    </submittedName>
</protein>
<name>A0A195BI09_9HYME</name>
<dbReference type="EMBL" id="KQ976464">
    <property type="protein sequence ID" value="KYM84460.1"/>
    <property type="molecule type" value="Genomic_DNA"/>
</dbReference>